<evidence type="ECO:0000256" key="6">
    <source>
        <dbReference type="ARBA" id="ARBA00023273"/>
    </source>
</evidence>
<dbReference type="Proteomes" id="UP000320475">
    <property type="component" value="Unassembled WGS sequence"/>
</dbReference>
<comment type="caution">
    <text evidence="7">Lacks conserved residue(s) required for the propagation of feature annotation.</text>
</comment>
<comment type="caution">
    <text evidence="9">The sequence shown here is derived from an EMBL/GenBank/DDBJ whole genome shotgun (WGS) entry which is preliminary data.</text>
</comment>
<dbReference type="InterPro" id="IPR034907">
    <property type="entry name" value="NDK-like_dom"/>
</dbReference>
<evidence type="ECO:0000256" key="1">
    <source>
        <dbReference type="ARBA" id="ARBA00004138"/>
    </source>
</evidence>
<reference evidence="9 10" key="1">
    <citation type="journal article" date="2019" name="Sci. Rep.">
        <title>Comparative genomics of chytrid fungi reveal insights into the obligate biotrophic and pathogenic lifestyle of Synchytrium endobioticum.</title>
        <authorList>
            <person name="van de Vossenberg B.T.L.H."/>
            <person name="Warris S."/>
            <person name="Nguyen H.D.T."/>
            <person name="van Gent-Pelzer M.P.E."/>
            <person name="Joly D.L."/>
            <person name="van de Geest H.C."/>
            <person name="Bonants P.J.M."/>
            <person name="Smith D.S."/>
            <person name="Levesque C.A."/>
            <person name="van der Lee T.A.J."/>
        </authorList>
    </citation>
    <scope>NUCLEOTIDE SEQUENCE [LARGE SCALE GENOMIC DNA]</scope>
    <source>
        <strain evidence="9 10">LEV6574</strain>
    </source>
</reference>
<evidence type="ECO:0000313" key="9">
    <source>
        <dbReference type="EMBL" id="TPX39968.1"/>
    </source>
</evidence>
<dbReference type="PANTHER" id="PTHR43109">
    <property type="entry name" value="NUCLEOSIDE DIPHOSPHATE KINASE 7"/>
    <property type="match status" value="1"/>
</dbReference>
<keyword evidence="6" id="KW-0966">Cell projection</keyword>
<comment type="similarity">
    <text evidence="7">Belongs to the NDK family.</text>
</comment>
<keyword evidence="4" id="KW-0963">Cytoplasm</keyword>
<dbReference type="InterPro" id="IPR037993">
    <property type="entry name" value="NDPk7B"/>
</dbReference>
<dbReference type="InterPro" id="IPR006602">
    <property type="entry name" value="DM10_dom"/>
</dbReference>
<evidence type="ECO:0000256" key="2">
    <source>
        <dbReference type="ARBA" id="ARBA00004245"/>
    </source>
</evidence>
<dbReference type="FunFam" id="3.30.70.141:FF:000004">
    <property type="entry name" value="Nucleoside diphosphate kinase 7"/>
    <property type="match status" value="1"/>
</dbReference>
<dbReference type="EMBL" id="QEAM01000428">
    <property type="protein sequence ID" value="TPX39968.1"/>
    <property type="molecule type" value="Genomic_DNA"/>
</dbReference>
<dbReference type="AlphaFoldDB" id="A0A507CJZ3"/>
<evidence type="ECO:0000256" key="5">
    <source>
        <dbReference type="ARBA" id="ARBA00023212"/>
    </source>
</evidence>
<evidence type="ECO:0000256" key="4">
    <source>
        <dbReference type="ARBA" id="ARBA00022490"/>
    </source>
</evidence>
<dbReference type="PROSITE" id="PS51374">
    <property type="entry name" value="NDPK_LIKE"/>
    <property type="match status" value="1"/>
</dbReference>
<dbReference type="Pfam" id="PF00334">
    <property type="entry name" value="NDK"/>
    <property type="match status" value="1"/>
</dbReference>
<dbReference type="GO" id="GO:0016301">
    <property type="term" value="F:kinase activity"/>
    <property type="evidence" value="ECO:0007669"/>
    <property type="project" value="UniProtKB-KW"/>
</dbReference>
<dbReference type="OrthoDB" id="2162449at2759"/>
<evidence type="ECO:0000256" key="7">
    <source>
        <dbReference type="PROSITE-ProRule" id="PRU00706"/>
    </source>
</evidence>
<evidence type="ECO:0000313" key="10">
    <source>
        <dbReference type="Proteomes" id="UP000320475"/>
    </source>
</evidence>
<name>A0A507CJZ3_9FUNG</name>
<evidence type="ECO:0000256" key="3">
    <source>
        <dbReference type="ARBA" id="ARBA00017632"/>
    </source>
</evidence>
<dbReference type="VEuPathDB" id="FungiDB:SeMB42_g01133"/>
<dbReference type="SUPFAM" id="SSF54919">
    <property type="entry name" value="Nucleoside diphosphate kinase, NDK"/>
    <property type="match status" value="1"/>
</dbReference>
<dbReference type="Gene3D" id="3.30.70.141">
    <property type="entry name" value="Nucleoside diphosphate kinase-like domain"/>
    <property type="match status" value="1"/>
</dbReference>
<dbReference type="GO" id="GO:0005879">
    <property type="term" value="C:axonemal microtubule"/>
    <property type="evidence" value="ECO:0007669"/>
    <property type="project" value="TreeGrafter"/>
</dbReference>
<keyword evidence="9" id="KW-0808">Transferase</keyword>
<gene>
    <name evidence="9" type="primary">YNK1</name>
    <name evidence="9" type="ORF">SeLEV6574_g06892</name>
</gene>
<keyword evidence="5" id="KW-0206">Cytoskeleton</keyword>
<organism evidence="9 10">
    <name type="scientific">Synchytrium endobioticum</name>
    <dbReference type="NCBI Taxonomy" id="286115"/>
    <lineage>
        <taxon>Eukaryota</taxon>
        <taxon>Fungi</taxon>
        <taxon>Fungi incertae sedis</taxon>
        <taxon>Chytridiomycota</taxon>
        <taxon>Chytridiomycota incertae sedis</taxon>
        <taxon>Chytridiomycetes</taxon>
        <taxon>Synchytriales</taxon>
        <taxon>Synchytriaceae</taxon>
        <taxon>Synchytrium</taxon>
    </lineage>
</organism>
<dbReference type="PROSITE" id="PS51336">
    <property type="entry name" value="DM10"/>
    <property type="match status" value="1"/>
</dbReference>
<dbReference type="SMART" id="SM00676">
    <property type="entry name" value="DM10"/>
    <property type="match status" value="1"/>
</dbReference>
<proteinExistence type="inferred from homology"/>
<dbReference type="PANTHER" id="PTHR43109:SF2">
    <property type="entry name" value="NUCLEOSIDE DIPHOSPHATE KINASE 7"/>
    <property type="match status" value="1"/>
</dbReference>
<keyword evidence="9" id="KW-0418">Kinase</keyword>
<protein>
    <recommendedName>
        <fullName evidence="3">Nucleoside diphosphate kinase</fullName>
    </recommendedName>
</protein>
<accession>A0A507CJZ3</accession>
<evidence type="ECO:0000259" key="8">
    <source>
        <dbReference type="PROSITE" id="PS51336"/>
    </source>
</evidence>
<dbReference type="CDD" id="cd04412">
    <property type="entry name" value="NDPk7B"/>
    <property type="match status" value="1"/>
</dbReference>
<comment type="subcellular location">
    <subcellularLocation>
        <location evidence="1">Cell projection</location>
        <location evidence="1">Cilium</location>
    </subcellularLocation>
    <subcellularLocation>
        <location evidence="2">Cytoplasm</location>
        <location evidence="2">Cytoskeleton</location>
    </subcellularLocation>
</comment>
<sequence length="350" mass="39118">MDRYCFNVDWYDQHAHITRPYHLFVFPGEGCAEMYDIKNRRTFLKKSRCDLPLEQLRPGNAITILSRQLIVKDYGDEYTRLNLAQQLQKSLLIVQGSAIPQFGSLLDDLLSRAFVLSRLRLTSPTQAIVTIMGSKTSNNTSVIAELERADAVHQLMSAVAECCKRLAIADDCIHVSKSVQSAGKELDEVFSERALRSIPRTARFTNSTLCLIKPHAVTSGLTGQIFDAIVQGPGAYEISDMELFNVEKTNAEEFLEVYKGVSPEYHHMVEQISSGPLVALEIASGKSSSDIVPDFREFCGPSDPSLARQLRPESLRARFGKDRIQNAVHCTDLPEDGPLEVLYFFKILAS</sequence>
<feature type="domain" description="DM10" evidence="8">
    <location>
        <begin position="1"/>
        <end position="87"/>
    </location>
</feature>
<dbReference type="SMART" id="SM00562">
    <property type="entry name" value="NDK"/>
    <property type="match status" value="1"/>
</dbReference>
<dbReference type="InterPro" id="IPR036850">
    <property type="entry name" value="NDK-like_dom_sf"/>
</dbReference>